<organism evidence="1 2">
    <name type="scientific">Xylaria curta</name>
    <dbReference type="NCBI Taxonomy" id="42375"/>
    <lineage>
        <taxon>Eukaryota</taxon>
        <taxon>Fungi</taxon>
        <taxon>Dikarya</taxon>
        <taxon>Ascomycota</taxon>
        <taxon>Pezizomycotina</taxon>
        <taxon>Sordariomycetes</taxon>
        <taxon>Xylariomycetidae</taxon>
        <taxon>Xylariales</taxon>
        <taxon>Xylariaceae</taxon>
        <taxon>Xylaria</taxon>
    </lineage>
</organism>
<evidence type="ECO:0000313" key="1">
    <source>
        <dbReference type="EMBL" id="KAJ2985184.1"/>
    </source>
</evidence>
<protein>
    <submittedName>
        <fullName evidence="1">Uncharacterized protein</fullName>
    </submittedName>
</protein>
<name>A0ACC1P3I4_9PEZI</name>
<comment type="caution">
    <text evidence="1">The sequence shown here is derived from an EMBL/GenBank/DDBJ whole genome shotgun (WGS) entry which is preliminary data.</text>
</comment>
<dbReference type="Proteomes" id="UP001143856">
    <property type="component" value="Unassembled WGS sequence"/>
</dbReference>
<dbReference type="EMBL" id="JAPDGR010001148">
    <property type="protein sequence ID" value="KAJ2985184.1"/>
    <property type="molecule type" value="Genomic_DNA"/>
</dbReference>
<gene>
    <name evidence="1" type="ORF">NUW58_g5671</name>
</gene>
<keyword evidence="2" id="KW-1185">Reference proteome</keyword>
<evidence type="ECO:0000313" key="2">
    <source>
        <dbReference type="Proteomes" id="UP001143856"/>
    </source>
</evidence>
<sequence>MGIELILAEIFILYAFAVIFIGARIFARYMLVGLKGFQPDDFLVLLLLAVWTGSAVIGYTFTIVAQGKHTSLLTPEQREDIPVADREGWSYGSKIFLAGLTGYILIVWIVKLNQLFFYRRVVRGLWVQKTIFPAMGFLAAAFVAIILTITLNCLPFEKVWQVYPDPGANCVPQSHAVFTVILSLNLATDFCILLIPLPALRSLQLPLTKKLGLWLLFSLGALCMVFAILRYVYVFQLGDSQGISASWSTREAFVATFVGQAPMIYPLCTPRFWARRRNKTVSSSSHGLSGNSGNRHKPLSGEEHEMGGSFAVSSGGGRKEDGAFAGVNWLGVVVHGMGLLTSDGPTLGILGVNIRAPIGYFVILQAT</sequence>
<proteinExistence type="predicted"/>
<reference evidence="1" key="1">
    <citation type="submission" date="2022-10" db="EMBL/GenBank/DDBJ databases">
        <title>Genome Sequence of Xylaria curta.</title>
        <authorList>
            <person name="Buettner E."/>
        </authorList>
    </citation>
    <scope>NUCLEOTIDE SEQUENCE</scope>
    <source>
        <strain evidence="1">Babe10</strain>
    </source>
</reference>
<accession>A0ACC1P3I4</accession>